<feature type="transmembrane region" description="Helical" evidence="5">
    <location>
        <begin position="56"/>
        <end position="84"/>
    </location>
</feature>
<sequence length="406" mass="41573">MGEGVHGMSVVEPGAAGAGMVARAKALLTRPSATWDQIDVEPATVGGLFRGWVLPLAAIPAVAGAIGLMTFGISGGFMGFGFSWRPSPLWVVGNALLQYGLGVAMVFILGVVINGLAKTFGAVQDHTQAIKVAAYAPTASWVAGAVMIVPQLGILAFLGGLYSLYLLYVGLPKLMKAPPERAMPYFGAVVAVAILASIVAAIATNSIMGVDRMARMAGPGAMSGKVTVPGQGEVDLGRLEAQAERAQEAARRIQSGEGLAASDPDALKALLPGSVSGFTRTEVEASSGAAAGIEGSQAEATYERAGANLRLQVTDLGEAGALAGMASAFKVKSSKETATGYERVDTIDGRLTQESYDRAAKSGEYSVLVGQRFMVEARGDGVTIAELKAAVDAVGVARLEALAKAD</sequence>
<dbReference type="GO" id="GO:0016020">
    <property type="term" value="C:membrane"/>
    <property type="evidence" value="ECO:0007669"/>
    <property type="project" value="UniProtKB-SubCell"/>
</dbReference>
<reference evidence="7 8" key="1">
    <citation type="submission" date="2018-05" db="EMBL/GenBank/DDBJ databases">
        <authorList>
            <person name="Lanie J.A."/>
            <person name="Ng W.-L."/>
            <person name="Kazmierczak K.M."/>
            <person name="Andrzejewski T.M."/>
            <person name="Davidsen T.M."/>
            <person name="Wayne K.J."/>
            <person name="Tettelin H."/>
            <person name="Glass J.I."/>
            <person name="Rusch D."/>
            <person name="Podicherti R."/>
            <person name="Tsui H.-C.T."/>
            <person name="Winkler M.E."/>
        </authorList>
    </citation>
    <scope>NUCLEOTIDE SEQUENCE [LARGE SCALE GENOMIC DNA]</scope>
    <source>
        <strain evidence="7 8">BUT-10</strain>
    </source>
</reference>
<evidence type="ECO:0000313" key="7">
    <source>
        <dbReference type="EMBL" id="RAK69027.1"/>
    </source>
</evidence>
<dbReference type="Proteomes" id="UP000249524">
    <property type="component" value="Unassembled WGS sequence"/>
</dbReference>
<organism evidence="7 8">
    <name type="scientific">Phenylobacterium kunshanense</name>
    <dbReference type="NCBI Taxonomy" id="1445034"/>
    <lineage>
        <taxon>Bacteria</taxon>
        <taxon>Pseudomonadati</taxon>
        <taxon>Pseudomonadota</taxon>
        <taxon>Alphaproteobacteria</taxon>
        <taxon>Caulobacterales</taxon>
        <taxon>Caulobacteraceae</taxon>
        <taxon>Phenylobacterium</taxon>
    </lineage>
</organism>
<dbReference type="AlphaFoldDB" id="A0A328BPR7"/>
<protein>
    <submittedName>
        <fullName evidence="7">YIP1 family protein</fullName>
    </submittedName>
</protein>
<dbReference type="Pfam" id="PF04893">
    <property type="entry name" value="Yip1"/>
    <property type="match status" value="1"/>
</dbReference>
<proteinExistence type="predicted"/>
<feature type="transmembrane region" description="Helical" evidence="5">
    <location>
        <begin position="138"/>
        <end position="165"/>
    </location>
</feature>
<evidence type="ECO:0000256" key="3">
    <source>
        <dbReference type="ARBA" id="ARBA00022989"/>
    </source>
</evidence>
<keyword evidence="8" id="KW-1185">Reference proteome</keyword>
<dbReference type="InterPro" id="IPR006977">
    <property type="entry name" value="Yip1_dom"/>
</dbReference>
<keyword evidence="4 5" id="KW-0472">Membrane</keyword>
<dbReference type="EMBL" id="QFYS01000001">
    <property type="protein sequence ID" value="RAK69027.1"/>
    <property type="molecule type" value="Genomic_DNA"/>
</dbReference>
<comment type="subcellular location">
    <subcellularLocation>
        <location evidence="1">Membrane</location>
        <topology evidence="1">Multi-pass membrane protein</topology>
    </subcellularLocation>
</comment>
<feature type="transmembrane region" description="Helical" evidence="5">
    <location>
        <begin position="96"/>
        <end position="117"/>
    </location>
</feature>
<keyword evidence="3 5" id="KW-1133">Transmembrane helix</keyword>
<evidence type="ECO:0000256" key="1">
    <source>
        <dbReference type="ARBA" id="ARBA00004141"/>
    </source>
</evidence>
<evidence type="ECO:0000256" key="5">
    <source>
        <dbReference type="SAM" id="Phobius"/>
    </source>
</evidence>
<feature type="domain" description="Yip1" evidence="6">
    <location>
        <begin position="26"/>
        <end position="197"/>
    </location>
</feature>
<name>A0A328BPR7_9CAUL</name>
<dbReference type="OrthoDB" id="7423401at2"/>
<keyword evidence="2 5" id="KW-0812">Transmembrane</keyword>
<evidence type="ECO:0000256" key="2">
    <source>
        <dbReference type="ARBA" id="ARBA00022692"/>
    </source>
</evidence>
<evidence type="ECO:0000259" key="6">
    <source>
        <dbReference type="Pfam" id="PF04893"/>
    </source>
</evidence>
<comment type="caution">
    <text evidence="7">The sequence shown here is derived from an EMBL/GenBank/DDBJ whole genome shotgun (WGS) entry which is preliminary data.</text>
</comment>
<evidence type="ECO:0000256" key="4">
    <source>
        <dbReference type="ARBA" id="ARBA00023136"/>
    </source>
</evidence>
<evidence type="ECO:0000313" key="8">
    <source>
        <dbReference type="Proteomes" id="UP000249524"/>
    </source>
</evidence>
<gene>
    <name evidence="7" type="ORF">DJ019_03185</name>
</gene>
<feature type="transmembrane region" description="Helical" evidence="5">
    <location>
        <begin position="185"/>
        <end position="207"/>
    </location>
</feature>
<accession>A0A328BPR7</accession>